<dbReference type="InterPro" id="IPR003692">
    <property type="entry name" value="Hydantoinase_B"/>
</dbReference>
<gene>
    <name evidence="3" type="ORF">A3Q56_02822</name>
</gene>
<evidence type="ECO:0000313" key="3">
    <source>
        <dbReference type="EMBL" id="OAF69438.1"/>
    </source>
</evidence>
<evidence type="ECO:0000259" key="2">
    <source>
        <dbReference type="Pfam" id="PF02538"/>
    </source>
</evidence>
<accession>A0A177B585</accession>
<evidence type="ECO:0000259" key="1">
    <source>
        <dbReference type="Pfam" id="PF01968"/>
    </source>
</evidence>
<name>A0A177B585_9BILA</name>
<dbReference type="Pfam" id="PF01968">
    <property type="entry name" value="Hydantoinase_A"/>
    <property type="match status" value="1"/>
</dbReference>
<dbReference type="Proteomes" id="UP000078046">
    <property type="component" value="Unassembled WGS sequence"/>
</dbReference>
<dbReference type="EMBL" id="LWCA01000282">
    <property type="protein sequence ID" value="OAF69438.1"/>
    <property type="molecule type" value="Genomic_DNA"/>
</dbReference>
<comment type="caution">
    <text evidence="3">The sequence shown here is derived from an EMBL/GenBank/DDBJ whole genome shotgun (WGS) entry which is preliminary data.</text>
</comment>
<dbReference type="Pfam" id="PF02538">
    <property type="entry name" value="Hydantoinase_B"/>
    <property type="match status" value="1"/>
</dbReference>
<dbReference type="GO" id="GO:0017168">
    <property type="term" value="F:5-oxoprolinase (ATP-hydrolyzing) activity"/>
    <property type="evidence" value="ECO:0007669"/>
    <property type="project" value="TreeGrafter"/>
</dbReference>
<dbReference type="PANTHER" id="PTHR11365">
    <property type="entry name" value="5-OXOPROLINASE RELATED"/>
    <property type="match status" value="1"/>
</dbReference>
<dbReference type="GO" id="GO:0006749">
    <property type="term" value="P:glutathione metabolic process"/>
    <property type="evidence" value="ECO:0007669"/>
    <property type="project" value="TreeGrafter"/>
</dbReference>
<organism evidence="3 4">
    <name type="scientific">Intoshia linei</name>
    <dbReference type="NCBI Taxonomy" id="1819745"/>
    <lineage>
        <taxon>Eukaryota</taxon>
        <taxon>Metazoa</taxon>
        <taxon>Spiralia</taxon>
        <taxon>Lophotrochozoa</taxon>
        <taxon>Mesozoa</taxon>
        <taxon>Orthonectida</taxon>
        <taxon>Rhopaluridae</taxon>
        <taxon>Intoshia</taxon>
    </lineage>
</organism>
<dbReference type="InterPro" id="IPR002821">
    <property type="entry name" value="Hydantoinase_A"/>
</dbReference>
<proteinExistence type="predicted"/>
<dbReference type="AlphaFoldDB" id="A0A177B585"/>
<evidence type="ECO:0000313" key="4">
    <source>
        <dbReference type="Proteomes" id="UP000078046"/>
    </source>
</evidence>
<protein>
    <submittedName>
        <fullName evidence="3">5-OPase</fullName>
    </submittedName>
</protein>
<dbReference type="OrthoDB" id="3643at2759"/>
<keyword evidence="4" id="KW-1185">Reference proteome</keyword>
<feature type="domain" description="Hydantoinase B/oxoprolinase" evidence="2">
    <location>
        <begin position="292"/>
        <end position="804"/>
    </location>
</feature>
<dbReference type="PANTHER" id="PTHR11365:SF2">
    <property type="entry name" value="5-OXOPROLINASE"/>
    <property type="match status" value="1"/>
</dbReference>
<reference evidence="3 4" key="1">
    <citation type="submission" date="2016-04" db="EMBL/GenBank/DDBJ databases">
        <title>The genome of Intoshia linei affirms orthonectids as highly simplified spiralians.</title>
        <authorList>
            <person name="Mikhailov K.V."/>
            <person name="Slusarev G.S."/>
            <person name="Nikitin M.A."/>
            <person name="Logacheva M.D."/>
            <person name="Penin A."/>
            <person name="Aleoshin V."/>
            <person name="Panchin Y.V."/>
        </authorList>
    </citation>
    <scope>NUCLEOTIDE SEQUENCE [LARGE SCALE GENOMIC DNA]</scope>
    <source>
        <strain evidence="3">Intl2013</strain>
        <tissue evidence="3">Whole animal</tissue>
    </source>
</reference>
<feature type="domain" description="Hydantoinase A/oxoprolinase" evidence="1">
    <location>
        <begin position="10"/>
        <end position="133"/>
    </location>
</feature>
<dbReference type="GO" id="GO:0005829">
    <property type="term" value="C:cytosol"/>
    <property type="evidence" value="ECO:0007669"/>
    <property type="project" value="TreeGrafter"/>
</dbReference>
<dbReference type="InterPro" id="IPR045079">
    <property type="entry name" value="Oxoprolinase-like"/>
</dbReference>
<sequence length="806" mass="90484">MNQDSVVQSLYFAVPGCSGNEPLNYKKSFEKFEILANKINNYYKSKTFIPLTVYEVASGYIDIANEAMCRPIRSLTQSRGYDTSKHLLTCFGGAGGQHACGIARKLGISKCFIHRHAGILSAIGLQYADVIYEKQISANLMYTFDNFKSTINSELKSLHKILIQEMSYDGYVEYKTEFGFVLDKKKILVVDIKLKILIKENKNETTFINCLNHENYKKIEKQVFYNKKFWTTNIHFLNHLKCDEKVFGPAIIIVDTNTIFVEPNCVALVLENSNILLDIDSNVKDELIENINPIELSIFSHRFMSIAEQMGQYRIFNKYLVHFRVLQKTCVSTNIKERYDFSCAIFDLNANLVANAPHIPVHLGAMKSTLDFQIEKFKKNGKSISAILCNHPSYGGSHLPDFTVLSPVYINGNSLPSFYVANRAHHADIGGITPGSMPPNSHYLWEEGAQFESFNLVENDVFNEQDLILKLKEPAKYPKSFGSRCIDDNINDLKSQIAANNKDNAETSVKKMFRDIIEIAPKKNVNCCAYEFTGKEYMDDGSVIELNVKMDKKNNTAIFDFSKCSDNIYGNTNTPAAVTNAAIIYCLRVLIQKDIPLNSVKILFLKIIKRPNSILYPNKQLAVVGGNVLTSQRIVDVIFKAFQLVSPAASQGCMNNITFGDESFGYYETVGGGTGAGKHWDGADAVHSHMTNTRLTDPEILEHRYPVILKECSIRSKSGGLGKHNGGEGISRTYLFRKNLLLSVLTERRVFRPYGLYGGEDGQLGVNSLIRNGERINLTSKNTIKIQPNDIFELKTPGGGGYGRII</sequence>